<protein>
    <submittedName>
        <fullName evidence="1">Endonuclease</fullName>
    </submittedName>
</protein>
<keyword evidence="1" id="KW-0378">Hydrolase</keyword>
<dbReference type="AlphaFoldDB" id="T0YHV0"/>
<accession>T0YHV0</accession>
<reference evidence="1" key="1">
    <citation type="submission" date="2013-08" db="EMBL/GenBank/DDBJ databases">
        <authorList>
            <person name="Mendez C."/>
            <person name="Richter M."/>
            <person name="Ferrer M."/>
            <person name="Sanchez J."/>
        </authorList>
    </citation>
    <scope>NUCLEOTIDE SEQUENCE</scope>
</reference>
<organism evidence="1">
    <name type="scientific">mine drainage metagenome</name>
    <dbReference type="NCBI Taxonomy" id="410659"/>
    <lineage>
        <taxon>unclassified sequences</taxon>
        <taxon>metagenomes</taxon>
        <taxon>ecological metagenomes</taxon>
    </lineage>
</organism>
<sequence length="139" mass="15711">MAKKTDKAAQYVPIIVHVFRKHWAKGTEEFEFHRDELVEAASAEAVERPDNLGDVIYSFKFRRDLPAEILKNAPKGKAWIIEGAGRSLYRFRLVEIGGTTIRPREDIAATKIPDSTPEIIGAYALGDEQALLAKVRYNR</sequence>
<comment type="caution">
    <text evidence="1">The sequence shown here is derived from an EMBL/GenBank/DDBJ whole genome shotgun (WGS) entry which is preliminary data.</text>
</comment>
<feature type="non-terminal residue" evidence="1">
    <location>
        <position position="139"/>
    </location>
</feature>
<proteinExistence type="predicted"/>
<gene>
    <name evidence="1" type="ORF">B1A_19402</name>
</gene>
<reference evidence="1" key="2">
    <citation type="journal article" date="2014" name="ISME J.">
        <title>Microbial stratification in low pH oxic and suboxic macroscopic growths along an acid mine drainage.</title>
        <authorList>
            <person name="Mendez-Garcia C."/>
            <person name="Mesa V."/>
            <person name="Sprenger R.R."/>
            <person name="Richter M."/>
            <person name="Diez M.S."/>
            <person name="Solano J."/>
            <person name="Bargiela R."/>
            <person name="Golyshina O.V."/>
            <person name="Manteca A."/>
            <person name="Ramos J.L."/>
            <person name="Gallego J.R."/>
            <person name="Llorente I."/>
            <person name="Martins Dos Santos V.A."/>
            <person name="Jensen O.N."/>
            <person name="Pelaez A.I."/>
            <person name="Sanchez J."/>
            <person name="Ferrer M."/>
        </authorList>
    </citation>
    <scope>NUCLEOTIDE SEQUENCE</scope>
</reference>
<evidence type="ECO:0000313" key="1">
    <source>
        <dbReference type="EMBL" id="EQD32628.1"/>
    </source>
</evidence>
<name>T0YHV0_9ZZZZ</name>
<dbReference type="GO" id="GO:0004519">
    <property type="term" value="F:endonuclease activity"/>
    <property type="evidence" value="ECO:0007669"/>
    <property type="project" value="UniProtKB-KW"/>
</dbReference>
<dbReference type="EMBL" id="AUZX01014313">
    <property type="protein sequence ID" value="EQD32628.1"/>
    <property type="molecule type" value="Genomic_DNA"/>
</dbReference>
<keyword evidence="1" id="KW-0255">Endonuclease</keyword>
<keyword evidence="1" id="KW-0540">Nuclease</keyword>